<protein>
    <recommendedName>
        <fullName evidence="3">Bet v I/Major latex protein domain-containing protein</fullName>
    </recommendedName>
</protein>
<dbReference type="PANTHER" id="PTHR31213:SF70">
    <property type="entry name" value="MAJOR ALLERGEN PRU AR 1-LIKE"/>
    <property type="match status" value="1"/>
</dbReference>
<dbReference type="PROSITE" id="PS00451">
    <property type="entry name" value="PATHOGENESIS_BETVI"/>
    <property type="match status" value="1"/>
</dbReference>
<comment type="caution">
    <text evidence="4">The sequence shown here is derived from an EMBL/GenBank/DDBJ whole genome shotgun (WGS) entry which is preliminary data.</text>
</comment>
<evidence type="ECO:0000256" key="2">
    <source>
        <dbReference type="RuleBase" id="RU000409"/>
    </source>
</evidence>
<dbReference type="InterPro" id="IPR050279">
    <property type="entry name" value="Plant_def-hormone_signal"/>
</dbReference>
<dbReference type="AlphaFoldDB" id="A0ABC8V2E3"/>
<dbReference type="Gene3D" id="3.30.530.20">
    <property type="match status" value="1"/>
</dbReference>
<evidence type="ECO:0000259" key="3">
    <source>
        <dbReference type="Pfam" id="PF00407"/>
    </source>
</evidence>
<evidence type="ECO:0000313" key="4">
    <source>
        <dbReference type="EMBL" id="CAK9187506.1"/>
    </source>
</evidence>
<dbReference type="GO" id="GO:0006952">
    <property type="term" value="P:defense response"/>
    <property type="evidence" value="ECO:0007669"/>
    <property type="project" value="UniProtKB-KW"/>
</dbReference>
<dbReference type="InterPro" id="IPR023393">
    <property type="entry name" value="START-like_dom_sf"/>
</dbReference>
<feature type="domain" description="Bet v I/Major latex protein" evidence="3">
    <location>
        <begin position="1"/>
        <end position="155"/>
    </location>
</feature>
<keyword evidence="2" id="KW-0568">Pathogenesis-related protein</keyword>
<keyword evidence="5" id="KW-1185">Reference proteome</keyword>
<dbReference type="InterPro" id="IPR024949">
    <property type="entry name" value="Bet_v_I_allergen"/>
</dbReference>
<reference evidence="4 5" key="1">
    <citation type="submission" date="2024-02" db="EMBL/GenBank/DDBJ databases">
        <authorList>
            <person name="Vignale AGUSTIN F."/>
            <person name="Sosa J E."/>
            <person name="Modenutti C."/>
        </authorList>
    </citation>
    <scope>NUCLEOTIDE SEQUENCE [LARGE SCALE GENOMIC DNA]</scope>
</reference>
<organism evidence="4 5">
    <name type="scientific">Ilex paraguariensis</name>
    <name type="common">yerba mate</name>
    <dbReference type="NCBI Taxonomy" id="185542"/>
    <lineage>
        <taxon>Eukaryota</taxon>
        <taxon>Viridiplantae</taxon>
        <taxon>Streptophyta</taxon>
        <taxon>Embryophyta</taxon>
        <taxon>Tracheophyta</taxon>
        <taxon>Spermatophyta</taxon>
        <taxon>Magnoliopsida</taxon>
        <taxon>eudicotyledons</taxon>
        <taxon>Gunneridae</taxon>
        <taxon>Pentapetalae</taxon>
        <taxon>asterids</taxon>
        <taxon>campanulids</taxon>
        <taxon>Aquifoliales</taxon>
        <taxon>Aquifoliaceae</taxon>
        <taxon>Ilex</taxon>
    </lineage>
</organism>
<accession>A0ABC8V2E3</accession>
<dbReference type="PRINTS" id="PR00634">
    <property type="entry name" value="BETALLERGEN"/>
</dbReference>
<dbReference type="FunFam" id="3.30.530.20:FF:000007">
    <property type="entry name" value="Major pollen allergen Bet v 1-A"/>
    <property type="match status" value="1"/>
</dbReference>
<comment type="similarity">
    <text evidence="1 2">Belongs to the BetVI family.</text>
</comment>
<sequence length="160" mass="17629">MGVITITEEYTSPIPPARLFKALFLNADNFLPKLLPQVLKSIELVQGDGGAGSVKQMNFAEGIGLGPLKHRIDEINEETFVYHYTLIEGEDLLGKLEKVSHETKFEPSPDGGSISKITSKYYTLDDAAITEDEIKASKEKAMGMYKAVEGYLLQNPDAYA</sequence>
<keyword evidence="2" id="KW-0611">Plant defense</keyword>
<dbReference type="SUPFAM" id="SSF55961">
    <property type="entry name" value="Bet v1-like"/>
    <property type="match status" value="1"/>
</dbReference>
<gene>
    <name evidence="4" type="ORF">ILEXP_LOCUS58064</name>
</gene>
<proteinExistence type="inferred from homology"/>
<dbReference type="EMBL" id="CAUOFW020010013">
    <property type="protein sequence ID" value="CAK9187506.1"/>
    <property type="molecule type" value="Genomic_DNA"/>
</dbReference>
<dbReference type="Pfam" id="PF00407">
    <property type="entry name" value="Bet_v_1"/>
    <property type="match status" value="1"/>
</dbReference>
<dbReference type="CDD" id="cd07816">
    <property type="entry name" value="Bet_v1-like"/>
    <property type="match status" value="1"/>
</dbReference>
<dbReference type="PANTHER" id="PTHR31213">
    <property type="entry name" value="OS08G0374000 PROTEIN-RELATED"/>
    <property type="match status" value="1"/>
</dbReference>
<dbReference type="Proteomes" id="UP001642360">
    <property type="component" value="Unassembled WGS sequence"/>
</dbReference>
<evidence type="ECO:0000313" key="5">
    <source>
        <dbReference type="Proteomes" id="UP001642360"/>
    </source>
</evidence>
<dbReference type="InterPro" id="IPR000916">
    <property type="entry name" value="Bet_v_I/MLP"/>
</dbReference>
<name>A0ABC8V2E3_9AQUA</name>
<evidence type="ECO:0000256" key="1">
    <source>
        <dbReference type="ARBA" id="ARBA00009744"/>
    </source>
</evidence>